<dbReference type="Proteomes" id="UP001222027">
    <property type="component" value="Unassembled WGS sequence"/>
</dbReference>
<keyword evidence="2" id="KW-1185">Reference proteome</keyword>
<protein>
    <submittedName>
        <fullName evidence="1">Uncharacterized protein</fullName>
    </submittedName>
</protein>
<comment type="caution">
    <text evidence="1">The sequence shown here is derived from an EMBL/GenBank/DDBJ whole genome shotgun (WGS) entry which is preliminary data.</text>
</comment>
<evidence type="ECO:0000313" key="1">
    <source>
        <dbReference type="EMBL" id="KAJ8505413.1"/>
    </source>
</evidence>
<name>A0AAV8RIG8_ENSVE</name>
<accession>A0AAV8RIG8</accession>
<organism evidence="1 2">
    <name type="scientific">Ensete ventricosum</name>
    <name type="common">Abyssinian banana</name>
    <name type="synonym">Musa ensete</name>
    <dbReference type="NCBI Taxonomy" id="4639"/>
    <lineage>
        <taxon>Eukaryota</taxon>
        <taxon>Viridiplantae</taxon>
        <taxon>Streptophyta</taxon>
        <taxon>Embryophyta</taxon>
        <taxon>Tracheophyta</taxon>
        <taxon>Spermatophyta</taxon>
        <taxon>Magnoliopsida</taxon>
        <taxon>Liliopsida</taxon>
        <taxon>Zingiberales</taxon>
        <taxon>Musaceae</taxon>
        <taxon>Ensete</taxon>
    </lineage>
</organism>
<dbReference type="AlphaFoldDB" id="A0AAV8RIG8"/>
<dbReference type="EMBL" id="JAQQAF010000002">
    <property type="protein sequence ID" value="KAJ8505413.1"/>
    <property type="molecule type" value="Genomic_DNA"/>
</dbReference>
<reference evidence="1 2" key="1">
    <citation type="submission" date="2022-12" db="EMBL/GenBank/DDBJ databases">
        <title>Chromosome-scale assembly of the Ensete ventricosum genome.</title>
        <authorList>
            <person name="Dussert Y."/>
            <person name="Stocks J."/>
            <person name="Wendawek A."/>
            <person name="Woldeyes F."/>
            <person name="Nichols R.A."/>
            <person name="Borrell J.S."/>
        </authorList>
    </citation>
    <scope>NUCLEOTIDE SEQUENCE [LARGE SCALE GENOMIC DNA]</scope>
    <source>
        <strain evidence="2">cv. Maze</strain>
        <tissue evidence="1">Seeds</tissue>
    </source>
</reference>
<proteinExistence type="predicted"/>
<evidence type="ECO:0000313" key="2">
    <source>
        <dbReference type="Proteomes" id="UP001222027"/>
    </source>
</evidence>
<sequence length="105" mass="11674">MRASIPRTVAHNGFDQVGLSMFMTTVSELVPILVRPNYTVDSGLSLLNWTWIGCERRQMSPNPLNLKCPSHHPPHLCLCVHHSTPANIRDSNGAHYLCLQAETGN</sequence>
<gene>
    <name evidence="1" type="ORF">OPV22_006299</name>
</gene>